<dbReference type="InterPro" id="IPR036388">
    <property type="entry name" value="WH-like_DNA-bd_sf"/>
</dbReference>
<gene>
    <name evidence="5" type="primary">recX</name>
    <name evidence="8" type="ORF">CKF54_06160</name>
</gene>
<dbReference type="Proteomes" id="UP000265691">
    <property type="component" value="Unassembled WGS sequence"/>
</dbReference>
<name>A0A3A1Y2E4_9GAMM</name>
<dbReference type="AlphaFoldDB" id="A0A3A1Y2E4"/>
<evidence type="ECO:0000313" key="8">
    <source>
        <dbReference type="EMBL" id="RIY31735.1"/>
    </source>
</evidence>
<dbReference type="InterPro" id="IPR053924">
    <property type="entry name" value="RecX_HTH_2nd"/>
</dbReference>
<dbReference type="PANTHER" id="PTHR33602">
    <property type="entry name" value="REGULATORY PROTEIN RECX FAMILY PROTEIN"/>
    <property type="match status" value="1"/>
</dbReference>
<dbReference type="InterPro" id="IPR053926">
    <property type="entry name" value="RecX_HTH_1st"/>
</dbReference>
<dbReference type="Pfam" id="PF02631">
    <property type="entry name" value="RecX_HTH2"/>
    <property type="match status" value="1"/>
</dbReference>
<evidence type="ECO:0000259" key="6">
    <source>
        <dbReference type="Pfam" id="PF02631"/>
    </source>
</evidence>
<accession>A0A3A1Y2E4</accession>
<organism evidence="8 9">
    <name type="scientific">Psittacicella hinzii</name>
    <dbReference type="NCBI Taxonomy" id="2028575"/>
    <lineage>
        <taxon>Bacteria</taxon>
        <taxon>Pseudomonadati</taxon>
        <taxon>Pseudomonadota</taxon>
        <taxon>Gammaproteobacteria</taxon>
        <taxon>Pasteurellales</taxon>
        <taxon>Psittacicellaceae</taxon>
        <taxon>Psittacicella</taxon>
    </lineage>
</organism>
<evidence type="ECO:0000256" key="4">
    <source>
        <dbReference type="ARBA" id="ARBA00022490"/>
    </source>
</evidence>
<sequence>MSAYDYLIYLLSRKEYSLNQLRQKLKSKNYPDNEAEQALQIVVEKKYQSDARYAESFVHDQALAGFGPLTIANKLRINGIRDHLIEQTLDEAQFDWFKQAFNYFIRKDYDQLELQDAKVKAKMQRHMFSKGYNFEHISFCLTTLQELKEMEVDPQTFILNDFSYEN</sequence>
<proteinExistence type="inferred from homology"/>
<evidence type="ECO:0000256" key="2">
    <source>
        <dbReference type="ARBA" id="ARBA00009695"/>
    </source>
</evidence>
<evidence type="ECO:0000256" key="1">
    <source>
        <dbReference type="ARBA" id="ARBA00004496"/>
    </source>
</evidence>
<comment type="subcellular location">
    <subcellularLocation>
        <location evidence="1 5">Cytoplasm</location>
    </subcellularLocation>
</comment>
<dbReference type="RefSeq" id="WP_119525492.1">
    <property type="nucleotide sequence ID" value="NZ_NRHC01000080.1"/>
</dbReference>
<dbReference type="OrthoDB" id="7066780at2"/>
<dbReference type="PANTHER" id="PTHR33602:SF1">
    <property type="entry name" value="REGULATORY PROTEIN RECX FAMILY PROTEIN"/>
    <property type="match status" value="1"/>
</dbReference>
<keyword evidence="4 5" id="KW-0963">Cytoplasm</keyword>
<dbReference type="GO" id="GO:0006282">
    <property type="term" value="P:regulation of DNA repair"/>
    <property type="evidence" value="ECO:0007669"/>
    <property type="project" value="UniProtKB-UniRule"/>
</dbReference>
<evidence type="ECO:0000256" key="3">
    <source>
        <dbReference type="ARBA" id="ARBA00018111"/>
    </source>
</evidence>
<dbReference type="HAMAP" id="MF_01114">
    <property type="entry name" value="RecX"/>
    <property type="match status" value="1"/>
</dbReference>
<dbReference type="EMBL" id="NRHC01000080">
    <property type="protein sequence ID" value="RIY31735.1"/>
    <property type="molecule type" value="Genomic_DNA"/>
</dbReference>
<dbReference type="GO" id="GO:0005737">
    <property type="term" value="C:cytoplasm"/>
    <property type="evidence" value="ECO:0007669"/>
    <property type="project" value="UniProtKB-SubCell"/>
</dbReference>
<evidence type="ECO:0000256" key="5">
    <source>
        <dbReference type="HAMAP-Rule" id="MF_01114"/>
    </source>
</evidence>
<keyword evidence="9" id="KW-1185">Reference proteome</keyword>
<comment type="caution">
    <text evidence="8">The sequence shown here is derived from an EMBL/GenBank/DDBJ whole genome shotgun (WGS) entry which is preliminary data.</text>
</comment>
<feature type="domain" description="RecX first three-helical" evidence="7">
    <location>
        <begin position="3"/>
        <end position="40"/>
    </location>
</feature>
<dbReference type="Gene3D" id="1.10.10.10">
    <property type="entry name" value="Winged helix-like DNA-binding domain superfamily/Winged helix DNA-binding domain"/>
    <property type="match status" value="3"/>
</dbReference>
<feature type="domain" description="RecX second three-helical" evidence="6">
    <location>
        <begin position="49"/>
        <end position="89"/>
    </location>
</feature>
<reference evidence="8 9" key="1">
    <citation type="submission" date="2017-08" db="EMBL/GenBank/DDBJ databases">
        <title>Reclassification of Bisgaard taxon 37 and 44.</title>
        <authorList>
            <person name="Christensen H."/>
        </authorList>
    </citation>
    <scope>NUCLEOTIDE SEQUENCE [LARGE SCALE GENOMIC DNA]</scope>
    <source>
        <strain evidence="8 9">B96_3</strain>
    </source>
</reference>
<comment type="similarity">
    <text evidence="2 5">Belongs to the RecX family.</text>
</comment>
<evidence type="ECO:0000259" key="7">
    <source>
        <dbReference type="Pfam" id="PF21982"/>
    </source>
</evidence>
<evidence type="ECO:0000313" key="9">
    <source>
        <dbReference type="Proteomes" id="UP000265691"/>
    </source>
</evidence>
<dbReference type="Pfam" id="PF21982">
    <property type="entry name" value="RecX_HTH1"/>
    <property type="match status" value="1"/>
</dbReference>
<dbReference type="InterPro" id="IPR003783">
    <property type="entry name" value="Regulatory_RecX"/>
</dbReference>
<comment type="function">
    <text evidence="5">Modulates RecA activity.</text>
</comment>
<protein>
    <recommendedName>
        <fullName evidence="3 5">Regulatory protein RecX</fullName>
    </recommendedName>
</protein>